<keyword evidence="7" id="KW-0106">Calcium</keyword>
<dbReference type="InterPro" id="IPR023230">
    <property type="entry name" value="Glyco_hydro_2_CS"/>
</dbReference>
<dbReference type="Pfam" id="PF00703">
    <property type="entry name" value="Glyco_hydro_2"/>
    <property type="match status" value="1"/>
</dbReference>
<dbReference type="SUPFAM" id="SSF49785">
    <property type="entry name" value="Galactose-binding domain-like"/>
    <property type="match status" value="1"/>
</dbReference>
<evidence type="ECO:0000256" key="6">
    <source>
        <dbReference type="ARBA" id="ARBA00022801"/>
    </source>
</evidence>
<dbReference type="Gene3D" id="2.70.98.10">
    <property type="match status" value="1"/>
</dbReference>
<keyword evidence="6 9" id="KW-0378">Hydrolase</keyword>
<dbReference type="EMBL" id="JRHC01000002">
    <property type="protein sequence ID" value="KJF43678.1"/>
    <property type="molecule type" value="Genomic_DNA"/>
</dbReference>
<evidence type="ECO:0000259" key="11">
    <source>
        <dbReference type="Pfam" id="PF00703"/>
    </source>
</evidence>
<feature type="chain" id="PRO_5002331466" description="Beta-galactosidase" evidence="10">
    <location>
        <begin position="23"/>
        <end position="935"/>
    </location>
</feature>
<dbReference type="PANTHER" id="PTHR46323:SF2">
    <property type="entry name" value="BETA-GALACTOSIDASE"/>
    <property type="match status" value="1"/>
</dbReference>
<protein>
    <recommendedName>
        <fullName evidence="5 9">Beta-galactosidase</fullName>
        <ecNumber evidence="5 9">3.2.1.23</ecNumber>
    </recommendedName>
    <alternativeName>
        <fullName evidence="9">Lactase</fullName>
    </alternativeName>
</protein>
<dbReference type="RefSeq" id="WP_045029503.1">
    <property type="nucleotide sequence ID" value="NZ_JRHC01000002.1"/>
</dbReference>
<feature type="domain" description="Glycosyl hydrolases family 2 sugar binding" evidence="13">
    <location>
        <begin position="55"/>
        <end position="191"/>
    </location>
</feature>
<keyword evidence="8 9" id="KW-0326">Glycosidase</keyword>
<dbReference type="GO" id="GO:0004565">
    <property type="term" value="F:beta-galactosidase activity"/>
    <property type="evidence" value="ECO:0007669"/>
    <property type="project" value="UniProtKB-EC"/>
</dbReference>
<dbReference type="InterPro" id="IPR006101">
    <property type="entry name" value="Glyco_hydro_2"/>
</dbReference>
<evidence type="ECO:0000259" key="12">
    <source>
        <dbReference type="Pfam" id="PF02836"/>
    </source>
</evidence>
<evidence type="ECO:0000256" key="8">
    <source>
        <dbReference type="ARBA" id="ARBA00023295"/>
    </source>
</evidence>
<dbReference type="PATRIC" id="fig|1544798.3.peg.2418"/>
<dbReference type="InterPro" id="IPR006102">
    <property type="entry name" value="Ig-like_GH2"/>
</dbReference>
<dbReference type="PROSITE" id="PS00719">
    <property type="entry name" value="GLYCOSYL_HYDROL_F2_1"/>
    <property type="match status" value="1"/>
</dbReference>
<dbReference type="PRINTS" id="PR00132">
    <property type="entry name" value="GLHYDRLASE2"/>
</dbReference>
<dbReference type="InterPro" id="IPR008979">
    <property type="entry name" value="Galactose-bd-like_sf"/>
</dbReference>
<feature type="domain" description="Glycoside hydrolase family 2 catalytic" evidence="12">
    <location>
        <begin position="296"/>
        <end position="414"/>
    </location>
</feature>
<dbReference type="InterPro" id="IPR014718">
    <property type="entry name" value="GH-type_carb-bd"/>
</dbReference>
<dbReference type="Gene3D" id="2.60.120.260">
    <property type="entry name" value="Galactose-binding domain-like"/>
    <property type="match status" value="1"/>
</dbReference>
<comment type="similarity">
    <text evidence="3 9">Belongs to the glycosyl hydrolase 2 family.</text>
</comment>
<dbReference type="Pfam" id="PF02837">
    <property type="entry name" value="Glyco_hydro_2_N"/>
    <property type="match status" value="1"/>
</dbReference>
<gene>
    <name evidence="14" type="ORF">LH29_11310</name>
</gene>
<dbReference type="SUPFAM" id="SSF49303">
    <property type="entry name" value="beta-Galactosidase/glucuronidase domain"/>
    <property type="match status" value="2"/>
</dbReference>
<accession>A0A0D8JD00</accession>
<dbReference type="GO" id="GO:0030246">
    <property type="term" value="F:carbohydrate binding"/>
    <property type="evidence" value="ECO:0007669"/>
    <property type="project" value="InterPro"/>
</dbReference>
<comment type="caution">
    <text evidence="14">The sequence shown here is derived from an EMBL/GenBank/DDBJ whole genome shotgun (WGS) entry which is preliminary data.</text>
</comment>
<sequence>MRLKLLLLLISIPLFTTIQGFAQPTEIVYLSGTDADNTVEWDFFCTDGRNSNSWTKIAVPSNWELQGFGTYNYGHDWSNENIKLGKEHGLYKHEFEVPRSWKGKTINIVFDGSMTDTKVKINGKSAGEMHQGGFYRFKYDISKLLKYGQTNLLEVDVAKHSANESINRAERQADFWIFGGIFRPVVLEVLPEVHMSRTAIDPKADGSFNVLIDLNESKSDLSATVELFDLGGNEIGTPVQVEIEKGKQEVWVSGKFSTIKAWNPEWPTLYNMKISLKKGSDVLHEVTERIGFRTVELRKHDGFYVNGEKVLFKGVNRHSFWPETGRSLSDRNHIMDINLMKEMNMNAVRCSHYPPDKRFLDLCDSLGLFVLDEVTGWQQGYDTIVGPKLIKETILRDENHASVVIFDHGNEGGWDFRNEKTFHEYDIQKRPIIYPWLLRNGADTHHYPQFDYAIGRYIYGNDPFMPTELLHGLYDGGHGAGLEDYWRNYQTSPLHAGGFLWVFVDEAVLRTDKPETVYDGDGNHAPDGILGPHREKEASFYTIKEIWSPVQVEPVAIVKSWNGRLFLSNKYIYTNLNQCTFKWEAVKTGLSPEDEKQLGSGTIESPDAKPGETAQVEIALNNSLENADVFRFTAIGPHGEELYSWSWPVIQPADKAKELLAELNTGSSEISLKETEKSVTASVADVAIEFSKADGTLLSVKNGKGNVSFTGGPVATGVEHEVTGTEWKMNEDGSFGFEITNKNYPRKITWTLEKSGLLKLVANPLRDRVSDVDFVGISFNYPEIKCTGVKWMGSGPYRVWKNRLKGNEIGVWEKEYNNTITGESFENMVYPEFKGYHASLFWATLETTESPVTIISETPNLYFQLFKPAKPQHVAGGTYPAFPEGDISFLYEIPAIGTKFYQTDRLGPGAKKGMFSERRGDESYPITLWFDFRAK</sequence>
<dbReference type="OrthoDB" id="9801077at2"/>
<dbReference type="AlphaFoldDB" id="A0A0D8JD00"/>
<evidence type="ECO:0000259" key="13">
    <source>
        <dbReference type="Pfam" id="PF02837"/>
    </source>
</evidence>
<dbReference type="Pfam" id="PF02836">
    <property type="entry name" value="Glyco_hydro_2_C"/>
    <property type="match status" value="1"/>
</dbReference>
<dbReference type="InterPro" id="IPR006104">
    <property type="entry name" value="Glyco_hydro_2_N"/>
</dbReference>
<feature type="signal peptide" evidence="10">
    <location>
        <begin position="1"/>
        <end position="22"/>
    </location>
</feature>
<evidence type="ECO:0000256" key="10">
    <source>
        <dbReference type="SAM" id="SignalP"/>
    </source>
</evidence>
<evidence type="ECO:0000256" key="2">
    <source>
        <dbReference type="ARBA" id="ARBA00001913"/>
    </source>
</evidence>
<dbReference type="InterPro" id="IPR036156">
    <property type="entry name" value="Beta-gal/glucu_dom_sf"/>
</dbReference>
<dbReference type="SUPFAM" id="SSF51445">
    <property type="entry name" value="(Trans)glycosidases"/>
    <property type="match status" value="1"/>
</dbReference>
<dbReference type="GO" id="GO:0005990">
    <property type="term" value="P:lactose catabolic process"/>
    <property type="evidence" value="ECO:0007669"/>
    <property type="project" value="TreeGrafter"/>
</dbReference>
<comment type="catalytic activity">
    <reaction evidence="1 9">
        <text>Hydrolysis of terminal non-reducing beta-D-galactose residues in beta-D-galactosides.</text>
        <dbReference type="EC" id="3.2.1.23"/>
    </reaction>
</comment>
<feature type="domain" description="Glycoside hydrolase family 2 immunoglobulin-like beta-sandwich" evidence="11">
    <location>
        <begin position="197"/>
        <end position="293"/>
    </location>
</feature>
<dbReference type="STRING" id="1544798.LH29_11310"/>
<dbReference type="InterPro" id="IPR017853">
    <property type="entry name" value="GH"/>
</dbReference>
<proteinExistence type="inferred from homology"/>
<dbReference type="Gene3D" id="2.60.40.10">
    <property type="entry name" value="Immunoglobulins"/>
    <property type="match status" value="2"/>
</dbReference>
<evidence type="ECO:0000313" key="15">
    <source>
        <dbReference type="Proteomes" id="UP000032544"/>
    </source>
</evidence>
<organism evidence="14 15">
    <name type="scientific">Draconibacterium sediminis</name>
    <dbReference type="NCBI Taxonomy" id="1544798"/>
    <lineage>
        <taxon>Bacteria</taxon>
        <taxon>Pseudomonadati</taxon>
        <taxon>Bacteroidota</taxon>
        <taxon>Bacteroidia</taxon>
        <taxon>Marinilabiliales</taxon>
        <taxon>Prolixibacteraceae</taxon>
        <taxon>Draconibacterium</taxon>
    </lineage>
</organism>
<evidence type="ECO:0000256" key="5">
    <source>
        <dbReference type="ARBA" id="ARBA00012756"/>
    </source>
</evidence>
<dbReference type="InterPro" id="IPR050347">
    <property type="entry name" value="Bact_Beta-galactosidase"/>
</dbReference>
<dbReference type="InterPro" id="IPR011013">
    <property type="entry name" value="Gal_mutarotase_sf_dom"/>
</dbReference>
<dbReference type="Gene3D" id="3.20.20.80">
    <property type="entry name" value="Glycosidases"/>
    <property type="match status" value="1"/>
</dbReference>
<dbReference type="SUPFAM" id="SSF74650">
    <property type="entry name" value="Galactose mutarotase-like"/>
    <property type="match status" value="1"/>
</dbReference>
<dbReference type="GO" id="GO:0009341">
    <property type="term" value="C:beta-galactosidase complex"/>
    <property type="evidence" value="ECO:0007669"/>
    <property type="project" value="TreeGrafter"/>
</dbReference>
<evidence type="ECO:0000256" key="1">
    <source>
        <dbReference type="ARBA" id="ARBA00001412"/>
    </source>
</evidence>
<dbReference type="PANTHER" id="PTHR46323">
    <property type="entry name" value="BETA-GALACTOSIDASE"/>
    <property type="match status" value="1"/>
</dbReference>
<evidence type="ECO:0000256" key="7">
    <source>
        <dbReference type="ARBA" id="ARBA00022837"/>
    </source>
</evidence>
<dbReference type="EC" id="3.2.1.23" evidence="5 9"/>
<evidence type="ECO:0000313" key="14">
    <source>
        <dbReference type="EMBL" id="KJF43678.1"/>
    </source>
</evidence>
<dbReference type="InterPro" id="IPR013783">
    <property type="entry name" value="Ig-like_fold"/>
</dbReference>
<reference evidence="14 15" key="1">
    <citation type="submission" date="2014-09" db="EMBL/GenBank/DDBJ databases">
        <title>Draft Genome Sequence of Draconibacterium sp. JN14CK-3.</title>
        <authorList>
            <person name="Dong C."/>
            <person name="Lai Q."/>
            <person name="Shao Z."/>
        </authorList>
    </citation>
    <scope>NUCLEOTIDE SEQUENCE [LARGE SCALE GENOMIC DNA]</scope>
    <source>
        <strain evidence="14 15">JN14CK-3</strain>
    </source>
</reference>
<dbReference type="Proteomes" id="UP000032544">
    <property type="component" value="Unassembled WGS sequence"/>
</dbReference>
<keyword evidence="15" id="KW-1185">Reference proteome</keyword>
<comment type="subunit">
    <text evidence="4">Monomer.</text>
</comment>
<comment type="cofactor">
    <cofactor evidence="2">
        <name>Ca(2+)</name>
        <dbReference type="ChEBI" id="CHEBI:29108"/>
    </cofactor>
</comment>
<evidence type="ECO:0000256" key="3">
    <source>
        <dbReference type="ARBA" id="ARBA00007401"/>
    </source>
</evidence>
<evidence type="ECO:0000256" key="9">
    <source>
        <dbReference type="RuleBase" id="RU361154"/>
    </source>
</evidence>
<keyword evidence="10" id="KW-0732">Signal</keyword>
<evidence type="ECO:0000256" key="4">
    <source>
        <dbReference type="ARBA" id="ARBA00011245"/>
    </source>
</evidence>
<name>A0A0D8JD00_9BACT</name>
<dbReference type="InterPro" id="IPR006103">
    <property type="entry name" value="Glyco_hydro_2_cat"/>
</dbReference>